<evidence type="ECO:0000313" key="2">
    <source>
        <dbReference type="EMBL" id="KAG0143712.1"/>
    </source>
</evidence>
<feature type="region of interest" description="Disordered" evidence="1">
    <location>
        <begin position="1"/>
        <end position="67"/>
    </location>
</feature>
<feature type="compositionally biased region" description="Basic and acidic residues" evidence="1">
    <location>
        <begin position="10"/>
        <end position="44"/>
    </location>
</feature>
<proteinExistence type="predicted"/>
<name>A0A9P6NDQ5_9BASI</name>
<gene>
    <name evidence="2" type="ORF">CROQUDRAFT_95946</name>
</gene>
<evidence type="ECO:0000313" key="3">
    <source>
        <dbReference type="Proteomes" id="UP000886653"/>
    </source>
</evidence>
<dbReference type="EMBL" id="MU167312">
    <property type="protein sequence ID" value="KAG0143712.1"/>
    <property type="molecule type" value="Genomic_DNA"/>
</dbReference>
<protein>
    <submittedName>
        <fullName evidence="2">Uncharacterized protein</fullName>
    </submittedName>
</protein>
<organism evidence="2 3">
    <name type="scientific">Cronartium quercuum f. sp. fusiforme G11</name>
    <dbReference type="NCBI Taxonomy" id="708437"/>
    <lineage>
        <taxon>Eukaryota</taxon>
        <taxon>Fungi</taxon>
        <taxon>Dikarya</taxon>
        <taxon>Basidiomycota</taxon>
        <taxon>Pucciniomycotina</taxon>
        <taxon>Pucciniomycetes</taxon>
        <taxon>Pucciniales</taxon>
        <taxon>Coleosporiaceae</taxon>
        <taxon>Cronartium</taxon>
    </lineage>
</organism>
<feature type="compositionally biased region" description="Polar residues" evidence="1">
    <location>
        <begin position="52"/>
        <end position="66"/>
    </location>
</feature>
<keyword evidence="3" id="KW-1185">Reference proteome</keyword>
<evidence type="ECO:0000256" key="1">
    <source>
        <dbReference type="SAM" id="MobiDB-lite"/>
    </source>
</evidence>
<sequence>MLWPRGRVHSGHDCGTDENISRGPREAEVRARVTDDNLAERNDRGWLYNAPPRSNTPESNVSTNVEDSPILKRYQLVQAHLPPN</sequence>
<dbReference type="AlphaFoldDB" id="A0A9P6NDQ5"/>
<reference evidence="2" key="1">
    <citation type="submission" date="2013-11" db="EMBL/GenBank/DDBJ databases">
        <title>Genome sequence of the fusiform rust pathogen reveals effectors for host alternation and coevolution with pine.</title>
        <authorList>
            <consortium name="DOE Joint Genome Institute"/>
            <person name="Smith K."/>
            <person name="Pendleton A."/>
            <person name="Kubisiak T."/>
            <person name="Anderson C."/>
            <person name="Salamov A."/>
            <person name="Aerts A."/>
            <person name="Riley R."/>
            <person name="Clum A."/>
            <person name="Lindquist E."/>
            <person name="Ence D."/>
            <person name="Campbell M."/>
            <person name="Kronenberg Z."/>
            <person name="Feau N."/>
            <person name="Dhillon B."/>
            <person name="Hamelin R."/>
            <person name="Burleigh J."/>
            <person name="Smith J."/>
            <person name="Yandell M."/>
            <person name="Nelson C."/>
            <person name="Grigoriev I."/>
            <person name="Davis J."/>
        </authorList>
    </citation>
    <scope>NUCLEOTIDE SEQUENCE</scope>
    <source>
        <strain evidence="2">G11</strain>
    </source>
</reference>
<accession>A0A9P6NDQ5</accession>
<dbReference type="Proteomes" id="UP000886653">
    <property type="component" value="Unassembled WGS sequence"/>
</dbReference>
<comment type="caution">
    <text evidence="2">The sequence shown here is derived from an EMBL/GenBank/DDBJ whole genome shotgun (WGS) entry which is preliminary data.</text>
</comment>